<protein>
    <recommendedName>
        <fullName evidence="4">DUF3137 domain-containing protein</fullName>
    </recommendedName>
</protein>
<reference evidence="2 3" key="1">
    <citation type="submission" date="2013-10" db="EMBL/GenBank/DDBJ databases">
        <title>The Genome Sequence of Acinetobacter brisouii CIP 110357.</title>
        <authorList>
            <consortium name="The Broad Institute Genomics Platform"/>
            <consortium name="The Broad Institute Genome Sequencing Center for Infectious Disease"/>
            <person name="Cerqueira G."/>
            <person name="Feldgarden M."/>
            <person name="Courvalin P."/>
            <person name="Grillot-Courvalin C."/>
            <person name="Clermont D."/>
            <person name="Rocha E."/>
            <person name="Yoon E.-J."/>
            <person name="Nemec A."/>
            <person name="Young S.K."/>
            <person name="Zeng Q."/>
            <person name="Gargeya S."/>
            <person name="Fitzgerald M."/>
            <person name="Abouelleil A."/>
            <person name="Alvarado L."/>
            <person name="Berlin A.M."/>
            <person name="Chapman S.B."/>
            <person name="Gainer-Dewar J."/>
            <person name="Goldberg J."/>
            <person name="Gnerre S."/>
            <person name="Griggs A."/>
            <person name="Gujja S."/>
            <person name="Hansen M."/>
            <person name="Howarth C."/>
            <person name="Imamovic A."/>
            <person name="Ireland A."/>
            <person name="Larimer J."/>
            <person name="McCowan C."/>
            <person name="Murphy C."/>
            <person name="Pearson M."/>
            <person name="Poon T.W."/>
            <person name="Priest M."/>
            <person name="Roberts A."/>
            <person name="Saif S."/>
            <person name="Shea T."/>
            <person name="Sykes S."/>
            <person name="Wortman J."/>
            <person name="Nusbaum C."/>
            <person name="Birren B."/>
        </authorList>
    </citation>
    <scope>NUCLEOTIDE SEQUENCE [LARGE SCALE GENOMIC DNA]</scope>
    <source>
        <strain evidence="2 3">CIP 110357</strain>
    </source>
</reference>
<keyword evidence="1" id="KW-0472">Membrane</keyword>
<evidence type="ECO:0000313" key="3">
    <source>
        <dbReference type="Proteomes" id="UP000018418"/>
    </source>
</evidence>
<evidence type="ECO:0000313" key="2">
    <source>
        <dbReference type="EMBL" id="ESK50231.1"/>
    </source>
</evidence>
<feature type="transmembrane region" description="Helical" evidence="1">
    <location>
        <begin position="58"/>
        <end position="77"/>
    </location>
</feature>
<evidence type="ECO:0000256" key="1">
    <source>
        <dbReference type="SAM" id="Phobius"/>
    </source>
</evidence>
<dbReference type="PATRIC" id="fig|1341683.3.peg.2180"/>
<organism evidence="2 3">
    <name type="scientific">Acinetobacter brisouii CIP 110357</name>
    <dbReference type="NCBI Taxonomy" id="1341683"/>
    <lineage>
        <taxon>Bacteria</taxon>
        <taxon>Pseudomonadati</taxon>
        <taxon>Pseudomonadota</taxon>
        <taxon>Gammaproteobacteria</taxon>
        <taxon>Moraxellales</taxon>
        <taxon>Moraxellaceae</taxon>
        <taxon>Acinetobacter</taxon>
    </lineage>
</organism>
<gene>
    <name evidence="2" type="ORF">P255_02207</name>
</gene>
<keyword evidence="1" id="KW-0812">Transmembrane</keyword>
<dbReference type="HOGENOM" id="CLU_810456_0_0_6"/>
<dbReference type="EMBL" id="AYEU01000007">
    <property type="protein sequence ID" value="ESK50231.1"/>
    <property type="molecule type" value="Genomic_DNA"/>
</dbReference>
<dbReference type="OrthoDB" id="6699489at2"/>
<accession>V2UNM4</accession>
<dbReference type="STRING" id="396323.VH98_12180"/>
<proteinExistence type="predicted"/>
<dbReference type="RefSeq" id="WP_004902165.1">
    <property type="nucleotide sequence ID" value="NZ_BBTI01000006.1"/>
</dbReference>
<comment type="caution">
    <text evidence="2">The sequence shown here is derived from an EMBL/GenBank/DDBJ whole genome shotgun (WGS) entry which is preliminary data.</text>
</comment>
<feature type="transmembrane region" description="Helical" evidence="1">
    <location>
        <begin position="83"/>
        <end position="100"/>
    </location>
</feature>
<dbReference type="AlphaFoldDB" id="V2UNM4"/>
<dbReference type="Proteomes" id="UP000018418">
    <property type="component" value="Unassembled WGS sequence"/>
</dbReference>
<sequence length="341" mass="40070">MPMDALQQILHIQRKKNQQVMRNVARLWDIGQKAQTPDELLDALHPWGEDRDLHFYNVLPKFLIIISVVTLVLGGLLHQHFPFFFTLMISAAIGFWAYLIHESQKPIDEVIQFLRERMLSLRYDLHFQKLPDNFTDPSRTFSVLAQLKALFPLFSKGTEVNRLDYFASTTWRHEGQDYPVIIFQYDYIVEVATTNQRGERNVIRKINKRQWGAFIFDAPVLGVAISNTGNDFFPPYIQEWETSDIQTNRKLDIYGCDAHETAKHITPSFTLKLYDFFEKFTGDLLFHPRESIVCYLGEQDLFRLQSKQVEIQEISHLRGHLRTLGMLEYDLFKEHMLKLLS</sequence>
<keyword evidence="3" id="KW-1185">Reference proteome</keyword>
<keyword evidence="1" id="KW-1133">Transmembrane helix</keyword>
<evidence type="ECO:0008006" key="4">
    <source>
        <dbReference type="Google" id="ProtNLM"/>
    </source>
</evidence>
<name>V2UNM4_9GAMM</name>